<dbReference type="EMBL" id="CAKLCB010000163">
    <property type="protein sequence ID" value="CAH0516282.1"/>
    <property type="molecule type" value="Genomic_DNA"/>
</dbReference>
<comment type="caution">
    <text evidence="2">The sequence shown here is derived from an EMBL/GenBank/DDBJ whole genome shotgun (WGS) entry which is preliminary data.</text>
</comment>
<protein>
    <submittedName>
        <fullName evidence="2">Uncharacterized protein</fullName>
    </submittedName>
</protein>
<keyword evidence="3" id="KW-1185">Reference proteome</keyword>
<evidence type="ECO:0000313" key="3">
    <source>
        <dbReference type="Proteomes" id="UP001158986"/>
    </source>
</evidence>
<keyword evidence="1" id="KW-0812">Transmembrane</keyword>
<gene>
    <name evidence="2" type="ORF">PBS001_LOCUS2960</name>
</gene>
<dbReference type="Proteomes" id="UP001158986">
    <property type="component" value="Unassembled WGS sequence"/>
</dbReference>
<feature type="transmembrane region" description="Helical" evidence="1">
    <location>
        <begin position="38"/>
        <end position="60"/>
    </location>
</feature>
<organism evidence="2 3">
    <name type="scientific">Peronospora belbahrii</name>
    <dbReference type="NCBI Taxonomy" id="622444"/>
    <lineage>
        <taxon>Eukaryota</taxon>
        <taxon>Sar</taxon>
        <taxon>Stramenopiles</taxon>
        <taxon>Oomycota</taxon>
        <taxon>Peronosporomycetes</taxon>
        <taxon>Peronosporales</taxon>
        <taxon>Peronosporaceae</taxon>
        <taxon>Peronospora</taxon>
    </lineage>
</organism>
<keyword evidence="1" id="KW-0472">Membrane</keyword>
<reference evidence="2 3" key="1">
    <citation type="submission" date="2021-11" db="EMBL/GenBank/DDBJ databases">
        <authorList>
            <person name="Islam A."/>
            <person name="Islam S."/>
            <person name="Flora M.S."/>
            <person name="Rahman M."/>
            <person name="Ziaur R.M."/>
            <person name="Epstein J.H."/>
            <person name="Hassan M."/>
            <person name="Klassen M."/>
            <person name="Woodard K."/>
            <person name="Webb A."/>
            <person name="Webby R.J."/>
            <person name="El Zowalaty M.E."/>
        </authorList>
    </citation>
    <scope>NUCLEOTIDE SEQUENCE [LARGE SCALE GENOMIC DNA]</scope>
    <source>
        <strain evidence="2">Pbs1</strain>
    </source>
</reference>
<evidence type="ECO:0000256" key="1">
    <source>
        <dbReference type="SAM" id="Phobius"/>
    </source>
</evidence>
<proteinExistence type="predicted"/>
<evidence type="ECO:0000313" key="2">
    <source>
        <dbReference type="EMBL" id="CAH0516282.1"/>
    </source>
</evidence>
<sequence length="133" mass="15380">MWTLVAVVLHIVNSIIPSHIMEILLVSAKPTTFSFSWWRAQGTVQFVLQVVYAVLCLLWLHYCPFDDARTIGYVVKSCLFDTVRTIGYYIGAKNSELSWRLETRRHTLELVVTQVKTDLVVRENPSLLRRVMP</sequence>
<name>A0ABN8CTP5_9STRA</name>
<accession>A0ABN8CTP5</accession>
<keyword evidence="1" id="KW-1133">Transmembrane helix</keyword>